<sequence length="207" mass="23909">MLLERTALSKQYAASRTTAELQMKEDADGQRPLTCMFYFFASQMKRNVQRADQDLVRRGKLEDKPTHQLDSMISRLSMHAAFSPLISKFETYPVQIPETDPASREEVHDTVMIMKFRDKRARQEWIATKQWQDFMEETESQQVFRRMPHVRCAILVRKYQVRELRPQLDAEGLGALPGSICRQEQVVGIISIIGQGHDLTSSSCSRS</sequence>
<evidence type="ECO:0000313" key="2">
    <source>
        <dbReference type="Proteomes" id="UP000185904"/>
    </source>
</evidence>
<proteinExistence type="predicted"/>
<protein>
    <submittedName>
        <fullName evidence="1">Uncharacterized protein</fullName>
    </submittedName>
</protein>
<dbReference type="Proteomes" id="UP000185904">
    <property type="component" value="Unassembled WGS sequence"/>
</dbReference>
<reference evidence="1 2" key="1">
    <citation type="submission" date="2016-03" db="EMBL/GenBank/DDBJ databases">
        <title>The draft genome sequence of Fonsecaea nubica causative agent of cutaneous subcutaneous infection in human host.</title>
        <authorList>
            <person name="Costa F."/>
            <person name="Sybren D.H."/>
            <person name="Raittz R.T."/>
            <person name="Weiss V.A."/>
            <person name="Leao A.C."/>
            <person name="Gomes R."/>
            <person name="De Souza E.M."/>
            <person name="Pedrosa F.O."/>
            <person name="Steffens M.B."/>
            <person name="Bombassaro A."/>
            <person name="Tadra-Sfeir M.Z."/>
            <person name="Moreno L.F."/>
            <person name="Najafzadeh M.J."/>
            <person name="Felipe M.S."/>
            <person name="Teixeira M."/>
            <person name="Sun J."/>
            <person name="Xi L."/>
            <person name="Castro M.A."/>
            <person name="Vicente V.A."/>
        </authorList>
    </citation>
    <scope>NUCLEOTIDE SEQUENCE [LARGE SCALE GENOMIC DNA]</scope>
    <source>
        <strain evidence="1 2">CBS 269.64</strain>
    </source>
</reference>
<comment type="caution">
    <text evidence="1">The sequence shown here is derived from an EMBL/GenBank/DDBJ whole genome shotgun (WGS) entry which is preliminary data.</text>
</comment>
<evidence type="ECO:0000313" key="1">
    <source>
        <dbReference type="EMBL" id="OAL35579.1"/>
    </source>
</evidence>
<name>A0A178D0H5_9EURO</name>
<organism evidence="1 2">
    <name type="scientific">Fonsecaea nubica</name>
    <dbReference type="NCBI Taxonomy" id="856822"/>
    <lineage>
        <taxon>Eukaryota</taxon>
        <taxon>Fungi</taxon>
        <taxon>Dikarya</taxon>
        <taxon>Ascomycota</taxon>
        <taxon>Pezizomycotina</taxon>
        <taxon>Eurotiomycetes</taxon>
        <taxon>Chaetothyriomycetidae</taxon>
        <taxon>Chaetothyriales</taxon>
        <taxon>Herpotrichiellaceae</taxon>
        <taxon>Fonsecaea</taxon>
    </lineage>
</organism>
<dbReference type="OrthoDB" id="4223044at2759"/>
<dbReference type="GeneID" id="34588615"/>
<keyword evidence="2" id="KW-1185">Reference proteome</keyword>
<gene>
    <name evidence="1" type="ORF">AYO20_05198</name>
</gene>
<dbReference type="EMBL" id="LVCJ01000029">
    <property type="protein sequence ID" value="OAL35579.1"/>
    <property type="molecule type" value="Genomic_DNA"/>
</dbReference>
<dbReference type="RefSeq" id="XP_022500591.1">
    <property type="nucleotide sequence ID" value="XM_022643492.1"/>
</dbReference>
<dbReference type="AlphaFoldDB" id="A0A178D0H5"/>
<accession>A0A178D0H5</accession>